<protein>
    <submittedName>
        <fullName evidence="1">Uncharacterized protein</fullName>
    </submittedName>
</protein>
<evidence type="ECO:0000313" key="1">
    <source>
        <dbReference type="EMBL" id="RWA03693.1"/>
    </source>
</evidence>
<gene>
    <name evidence="1" type="ORF">EKO27_g11409</name>
</gene>
<keyword evidence="2" id="KW-1185">Reference proteome</keyword>
<comment type="caution">
    <text evidence="1">The sequence shown here is derived from an EMBL/GenBank/DDBJ whole genome shotgun (WGS) entry which is preliminary data.</text>
</comment>
<dbReference type="EMBL" id="RYZI01000721">
    <property type="protein sequence ID" value="RWA03693.1"/>
    <property type="molecule type" value="Genomic_DNA"/>
</dbReference>
<sequence>LAWLRRSLAGVVERLREWFEEISRPVVQRLRKERRSRILFSLSTLDAAIEETTAAADDLDDYCRQLKVLHANQWQLGPALDELYSDSDEDEEDRGIIREVNPVVIWTPWHVERLREICKEAAAALGQLVKKWEREWLEQS</sequence>
<dbReference type="AlphaFoldDB" id="A0A439CNE4"/>
<organism evidence="1 2">
    <name type="scientific">Xylaria grammica</name>
    <dbReference type="NCBI Taxonomy" id="363999"/>
    <lineage>
        <taxon>Eukaryota</taxon>
        <taxon>Fungi</taxon>
        <taxon>Dikarya</taxon>
        <taxon>Ascomycota</taxon>
        <taxon>Pezizomycotina</taxon>
        <taxon>Sordariomycetes</taxon>
        <taxon>Xylariomycetidae</taxon>
        <taxon>Xylariales</taxon>
        <taxon>Xylariaceae</taxon>
        <taxon>Xylaria</taxon>
    </lineage>
</organism>
<name>A0A439CNE4_9PEZI</name>
<accession>A0A439CNE4</accession>
<evidence type="ECO:0000313" key="2">
    <source>
        <dbReference type="Proteomes" id="UP000286045"/>
    </source>
</evidence>
<reference evidence="1 2" key="1">
    <citation type="submission" date="2018-12" db="EMBL/GenBank/DDBJ databases">
        <title>Draft genome sequence of Xylaria grammica IHI A82.</title>
        <authorList>
            <person name="Buettner E."/>
            <person name="Kellner H."/>
        </authorList>
    </citation>
    <scope>NUCLEOTIDE SEQUENCE [LARGE SCALE GENOMIC DNA]</scope>
    <source>
        <strain evidence="1 2">IHI A82</strain>
    </source>
</reference>
<proteinExistence type="predicted"/>
<feature type="non-terminal residue" evidence="1">
    <location>
        <position position="1"/>
    </location>
</feature>
<dbReference type="Proteomes" id="UP000286045">
    <property type="component" value="Unassembled WGS sequence"/>
</dbReference>